<keyword evidence="3" id="KW-1185">Reference proteome</keyword>
<name>A0A7J8KBB1_ROUAE</name>
<keyword evidence="1" id="KW-0732">Signal</keyword>
<dbReference type="Proteomes" id="UP000593571">
    <property type="component" value="Unassembled WGS sequence"/>
</dbReference>
<protein>
    <submittedName>
        <fullName evidence="2">Uncharacterized protein</fullName>
    </submittedName>
</protein>
<evidence type="ECO:0000313" key="3">
    <source>
        <dbReference type="Proteomes" id="UP000593571"/>
    </source>
</evidence>
<evidence type="ECO:0000256" key="1">
    <source>
        <dbReference type="SAM" id="SignalP"/>
    </source>
</evidence>
<sequence length="148" mass="17207">MSYLWLHFSFLPCFWLEFFSAGHLSLLSGSGCLPSCEFPLGLSKGGTSHELCPFFQIEAIEFSLDPESNKRQGSVFIMYTEEEPVRNILEKFHTITGSKRSDNENENDYNTNASMIPSLKKKAKQLCYFNDKWKDTYDWISECINFKW</sequence>
<reference evidence="2 3" key="1">
    <citation type="journal article" date="2020" name="Nature">
        <title>Six reference-quality genomes reveal evolution of bat adaptations.</title>
        <authorList>
            <person name="Jebb D."/>
            <person name="Huang Z."/>
            <person name="Pippel M."/>
            <person name="Hughes G.M."/>
            <person name="Lavrichenko K."/>
            <person name="Devanna P."/>
            <person name="Winkler S."/>
            <person name="Jermiin L.S."/>
            <person name="Skirmuntt E.C."/>
            <person name="Katzourakis A."/>
            <person name="Burkitt-Gray L."/>
            <person name="Ray D.A."/>
            <person name="Sullivan K.A.M."/>
            <person name="Roscito J.G."/>
            <person name="Kirilenko B.M."/>
            <person name="Davalos L.M."/>
            <person name="Corthals A.P."/>
            <person name="Power M.L."/>
            <person name="Jones G."/>
            <person name="Ransome R.D."/>
            <person name="Dechmann D.K.N."/>
            <person name="Locatelli A.G."/>
            <person name="Puechmaille S.J."/>
            <person name="Fedrigo O."/>
            <person name="Jarvis E.D."/>
            <person name="Hiller M."/>
            <person name="Vernes S.C."/>
            <person name="Myers E.W."/>
            <person name="Teeling E.C."/>
        </authorList>
    </citation>
    <scope>NUCLEOTIDE SEQUENCE [LARGE SCALE GENOMIC DNA]</scope>
    <source>
        <strain evidence="2">MRouAeg1</strain>
        <tissue evidence="2">Muscle</tissue>
    </source>
</reference>
<organism evidence="2 3">
    <name type="scientific">Rousettus aegyptiacus</name>
    <name type="common">Egyptian fruit bat</name>
    <name type="synonym">Pteropus aegyptiacus</name>
    <dbReference type="NCBI Taxonomy" id="9407"/>
    <lineage>
        <taxon>Eukaryota</taxon>
        <taxon>Metazoa</taxon>
        <taxon>Chordata</taxon>
        <taxon>Craniata</taxon>
        <taxon>Vertebrata</taxon>
        <taxon>Euteleostomi</taxon>
        <taxon>Mammalia</taxon>
        <taxon>Eutheria</taxon>
        <taxon>Laurasiatheria</taxon>
        <taxon>Chiroptera</taxon>
        <taxon>Yinpterochiroptera</taxon>
        <taxon>Pteropodoidea</taxon>
        <taxon>Pteropodidae</taxon>
        <taxon>Rousettinae</taxon>
        <taxon>Rousettus</taxon>
    </lineage>
</organism>
<feature type="chain" id="PRO_5029904431" evidence="1">
    <location>
        <begin position="22"/>
        <end position="148"/>
    </location>
</feature>
<evidence type="ECO:0000313" key="2">
    <source>
        <dbReference type="EMBL" id="KAF6506128.1"/>
    </source>
</evidence>
<dbReference type="EMBL" id="JACASE010000001">
    <property type="protein sequence ID" value="KAF6506128.1"/>
    <property type="molecule type" value="Genomic_DNA"/>
</dbReference>
<gene>
    <name evidence="2" type="ORF">HJG63_007954</name>
</gene>
<accession>A0A7J8KBB1</accession>
<proteinExistence type="predicted"/>
<feature type="signal peptide" evidence="1">
    <location>
        <begin position="1"/>
        <end position="21"/>
    </location>
</feature>
<comment type="caution">
    <text evidence="2">The sequence shown here is derived from an EMBL/GenBank/DDBJ whole genome shotgun (WGS) entry which is preliminary data.</text>
</comment>
<dbReference type="AlphaFoldDB" id="A0A7J8KBB1"/>